<protein>
    <submittedName>
        <fullName evidence="1">Uncharacterized protein</fullName>
    </submittedName>
</protein>
<accession>A0ABR1M4K7</accession>
<dbReference type="GeneID" id="92027305"/>
<keyword evidence="2" id="KW-1185">Reference proteome</keyword>
<proteinExistence type="predicted"/>
<dbReference type="EMBL" id="JBBPEH010000002">
    <property type="protein sequence ID" value="KAK7542061.1"/>
    <property type="molecule type" value="Genomic_DNA"/>
</dbReference>
<organism evidence="1 2">
    <name type="scientific">Phyllosticta citribraziliensis</name>
    <dbReference type="NCBI Taxonomy" id="989973"/>
    <lineage>
        <taxon>Eukaryota</taxon>
        <taxon>Fungi</taxon>
        <taxon>Dikarya</taxon>
        <taxon>Ascomycota</taxon>
        <taxon>Pezizomycotina</taxon>
        <taxon>Dothideomycetes</taxon>
        <taxon>Dothideomycetes incertae sedis</taxon>
        <taxon>Botryosphaeriales</taxon>
        <taxon>Phyllostictaceae</taxon>
        <taxon>Phyllosticta</taxon>
    </lineage>
</organism>
<gene>
    <name evidence="1" type="ORF">J3D65DRAFT_198415</name>
</gene>
<sequence length="204" mass="22564">MNLRTKQEAPPHWRLLSWLVPGQARRWCELCVARNQVAAMLRRQRAYLGDRRNKHTNAVDAVRNFRLTSAAPAHLPRRTGVAPGDALLGLARVGGFAGTEERIRAWDRCIQANRRNALSWPARMCLIRSTALVAKSRRTGWCGVEAGLLRAANYCTDQGIGGFGGLPRYSRLTRGYRASARSEGKFRVAMCAAAAQLCTPSFSA</sequence>
<name>A0ABR1M4K7_9PEZI</name>
<evidence type="ECO:0000313" key="2">
    <source>
        <dbReference type="Proteomes" id="UP001360953"/>
    </source>
</evidence>
<comment type="caution">
    <text evidence="1">The sequence shown here is derived from an EMBL/GenBank/DDBJ whole genome shotgun (WGS) entry which is preliminary data.</text>
</comment>
<dbReference type="Proteomes" id="UP001360953">
    <property type="component" value="Unassembled WGS sequence"/>
</dbReference>
<reference evidence="1 2" key="1">
    <citation type="submission" date="2024-04" db="EMBL/GenBank/DDBJ databases">
        <title>Phyllosticta paracitricarpa is synonymous to the EU quarantine fungus P. citricarpa based on phylogenomic analyses.</title>
        <authorList>
            <consortium name="Lawrence Berkeley National Laboratory"/>
            <person name="Van ingen-buijs V.A."/>
            <person name="Van westerhoven A.C."/>
            <person name="Haridas S."/>
            <person name="Skiadas P."/>
            <person name="Martin F."/>
            <person name="Groenewald J.Z."/>
            <person name="Crous P.W."/>
            <person name="Seidl M.F."/>
        </authorList>
    </citation>
    <scope>NUCLEOTIDE SEQUENCE [LARGE SCALE GENOMIC DNA]</scope>
    <source>
        <strain evidence="1 2">CPC 17464</strain>
    </source>
</reference>
<evidence type="ECO:0000313" key="1">
    <source>
        <dbReference type="EMBL" id="KAK7542061.1"/>
    </source>
</evidence>
<dbReference type="RefSeq" id="XP_066658354.1">
    <property type="nucleotide sequence ID" value="XM_066794399.1"/>
</dbReference>